<dbReference type="AlphaFoldDB" id="A0A366HLV4"/>
<dbReference type="RefSeq" id="WP_113959379.1">
    <property type="nucleotide sequence ID" value="NZ_QNRR01000005.1"/>
</dbReference>
<dbReference type="SMART" id="SM00471">
    <property type="entry name" value="HDc"/>
    <property type="match status" value="1"/>
</dbReference>
<evidence type="ECO:0000313" key="3">
    <source>
        <dbReference type="EMBL" id="RBP43919.1"/>
    </source>
</evidence>
<feature type="domain" description="HD/PDEase" evidence="2">
    <location>
        <begin position="171"/>
        <end position="319"/>
    </location>
</feature>
<dbReference type="PANTHER" id="PTHR37294">
    <property type="entry name" value="3'-5' EXORIBONUCLEASE YHAM"/>
    <property type="match status" value="1"/>
</dbReference>
<evidence type="ECO:0000259" key="2">
    <source>
        <dbReference type="SMART" id="SM00471"/>
    </source>
</evidence>
<dbReference type="InterPro" id="IPR006674">
    <property type="entry name" value="HD_domain"/>
</dbReference>
<dbReference type="SUPFAM" id="SSF109604">
    <property type="entry name" value="HD-domain/PDEase-like"/>
    <property type="match status" value="1"/>
</dbReference>
<dbReference type="CDD" id="cd00077">
    <property type="entry name" value="HDc"/>
    <property type="match status" value="1"/>
</dbReference>
<evidence type="ECO:0000313" key="4">
    <source>
        <dbReference type="Proteomes" id="UP000253426"/>
    </source>
</evidence>
<keyword evidence="1" id="KW-0378">Hydrolase</keyword>
<comment type="caution">
    <text evidence="3">The sequence shown here is derived from an EMBL/GenBank/DDBJ whole genome shotgun (WGS) entry which is preliminary data.</text>
</comment>
<gene>
    <name evidence="3" type="ORF">DES53_105318</name>
</gene>
<dbReference type="Pfam" id="PF01966">
    <property type="entry name" value="HD"/>
    <property type="match status" value="1"/>
</dbReference>
<organism evidence="3 4">
    <name type="scientific">Roseimicrobium gellanilyticum</name>
    <dbReference type="NCBI Taxonomy" id="748857"/>
    <lineage>
        <taxon>Bacteria</taxon>
        <taxon>Pseudomonadati</taxon>
        <taxon>Verrucomicrobiota</taxon>
        <taxon>Verrucomicrobiia</taxon>
        <taxon>Verrucomicrobiales</taxon>
        <taxon>Verrucomicrobiaceae</taxon>
        <taxon>Roseimicrobium</taxon>
    </lineage>
</organism>
<dbReference type="GO" id="GO:0016787">
    <property type="term" value="F:hydrolase activity"/>
    <property type="evidence" value="ECO:0007669"/>
    <property type="project" value="UniProtKB-KW"/>
</dbReference>
<dbReference type="InterPro" id="IPR050798">
    <property type="entry name" value="YhaM_exoribonuc/phosphodiest"/>
</dbReference>
<sequence>MPASSNDFEWLTLRQLKGVASATPEPWCIRVQIENLSVREASNGKPYYELKLNDGTESLVWRVFDSSPAYLEVATCKRGGWIELAAHWADGKFGLEPRNASLRPLKDDEIQALLAGDEETRDRQKLDYETITNLTSQLADPRLRMLCGLFLQQHGVRFQRAAAARDYHHARRGGLVEHMAQMMRTAVQICVAYPALNRDLLVAGVLFHDCGKLWENNYAEDGFTMPHTLTGEMIGHIAMGLEVVNKLWRTVMDSPEAASWTLLEPPSELVRLHLLHLIGSHHGEMQFGSPVLPKTPEAIALHYIDNLDAKMEMFRRGYETSAELADGIYERVRPLPANLIRPLASVPPPAASAAAVREENEEGD</sequence>
<dbReference type="Proteomes" id="UP000253426">
    <property type="component" value="Unassembled WGS sequence"/>
</dbReference>
<dbReference type="EMBL" id="QNRR01000005">
    <property type="protein sequence ID" value="RBP43919.1"/>
    <property type="molecule type" value="Genomic_DNA"/>
</dbReference>
<proteinExistence type="predicted"/>
<dbReference type="InterPro" id="IPR003607">
    <property type="entry name" value="HD/PDEase_dom"/>
</dbReference>
<dbReference type="OrthoDB" id="9778453at2"/>
<keyword evidence="4" id="KW-1185">Reference proteome</keyword>
<dbReference type="PANTHER" id="PTHR37294:SF1">
    <property type="entry name" value="3'-5' EXORIBONUCLEASE YHAM"/>
    <property type="match status" value="1"/>
</dbReference>
<evidence type="ECO:0000256" key="1">
    <source>
        <dbReference type="ARBA" id="ARBA00022801"/>
    </source>
</evidence>
<name>A0A366HLV4_9BACT</name>
<dbReference type="GO" id="GO:0031125">
    <property type="term" value="P:rRNA 3'-end processing"/>
    <property type="evidence" value="ECO:0007669"/>
    <property type="project" value="TreeGrafter"/>
</dbReference>
<accession>A0A366HLV4</accession>
<reference evidence="3 4" key="1">
    <citation type="submission" date="2018-06" db="EMBL/GenBank/DDBJ databases">
        <title>Genomic Encyclopedia of Type Strains, Phase IV (KMG-IV): sequencing the most valuable type-strain genomes for metagenomic binning, comparative biology and taxonomic classification.</title>
        <authorList>
            <person name="Goeker M."/>
        </authorList>
    </citation>
    <scope>NUCLEOTIDE SEQUENCE [LARGE SCALE GENOMIC DNA]</scope>
    <source>
        <strain evidence="3 4">DSM 25532</strain>
    </source>
</reference>
<dbReference type="Gene3D" id="1.10.3210.10">
    <property type="entry name" value="Hypothetical protein af1432"/>
    <property type="match status" value="1"/>
</dbReference>
<protein>
    <submittedName>
        <fullName evidence="3">3'-5' exoribonuclease</fullName>
    </submittedName>
</protein>